<dbReference type="InterPro" id="IPR006944">
    <property type="entry name" value="Phage/GTA_portal"/>
</dbReference>
<reference evidence="1" key="2">
    <citation type="submission" date="2023-01" db="EMBL/GenBank/DDBJ databases">
        <title>Draft genome sequence of Sulfitobacter pacificus strain NBRC 109915.</title>
        <authorList>
            <person name="Sun Q."/>
            <person name="Mori K."/>
        </authorList>
    </citation>
    <scope>NUCLEOTIDE SEQUENCE</scope>
    <source>
        <strain evidence="1">NBRC 109915</strain>
    </source>
</reference>
<dbReference type="RefSeq" id="WP_284371011.1">
    <property type="nucleotide sequence ID" value="NZ_BSNL01000001.1"/>
</dbReference>
<organism evidence="1 2">
    <name type="scientific">Sulfitobacter pacificus</name>
    <dbReference type="NCBI Taxonomy" id="1499314"/>
    <lineage>
        <taxon>Bacteria</taxon>
        <taxon>Pseudomonadati</taxon>
        <taxon>Pseudomonadota</taxon>
        <taxon>Alphaproteobacteria</taxon>
        <taxon>Rhodobacterales</taxon>
        <taxon>Roseobacteraceae</taxon>
        <taxon>Sulfitobacter</taxon>
    </lineage>
</organism>
<evidence type="ECO:0008006" key="3">
    <source>
        <dbReference type="Google" id="ProtNLM"/>
    </source>
</evidence>
<keyword evidence="2" id="KW-1185">Reference proteome</keyword>
<sequence length="424" mass="47041">MGLIKMFRRGDRVGVEERARVLMDTGGEAAISDVLNGEMLSDAVTMKEAMSLPGVWCAINFLSSAMAGFPIDVFEVVEGDGGDKKIQGGVADVLGAAINDTTTSYSWRETFFAQVFGPGRAYSYLERNRLGEVINIFPMEYERVTVRKEGHKVWYDHAEAGGRIKTYPAKDVIDLAFLLKPNFVQCYNPIQTCAAAIKQGLNANRYALTVFGKNGIPPYLLKGPFQAGKEMIRAAADLMKITRRSAEEGKPILPIPGGHDLVRLGDDPEKMQLTPVQIFAVGQVARIYQMPPVFLQELSKGNYNNMEHQDLHLVKHTLRRWVKKFEQELTLKIFGRNSSRYVKLNLDGIMRGDLKTRIEAIARAVQTGLLTPNEGRQLDNRPPKSGGDVLLVQGAMVPIEMAGKAFSKNMPSLDEAEPKEPKPE</sequence>
<dbReference type="EMBL" id="BSNL01000001">
    <property type="protein sequence ID" value="GLQ26126.1"/>
    <property type="molecule type" value="Genomic_DNA"/>
</dbReference>
<dbReference type="NCBIfam" id="TIGR01537">
    <property type="entry name" value="portal_HK97"/>
    <property type="match status" value="1"/>
</dbReference>
<gene>
    <name evidence="1" type="ORF">GCM10007927_09290</name>
</gene>
<dbReference type="Proteomes" id="UP001161388">
    <property type="component" value="Unassembled WGS sequence"/>
</dbReference>
<reference evidence="1" key="1">
    <citation type="journal article" date="2014" name="Int. J. Syst. Evol. Microbiol.">
        <title>Complete genome of a new Firmicutes species belonging to the dominant human colonic microbiota ('Ruminococcus bicirculans') reveals two chromosomes and a selective capacity to utilize plant glucans.</title>
        <authorList>
            <consortium name="NISC Comparative Sequencing Program"/>
            <person name="Wegmann U."/>
            <person name="Louis P."/>
            <person name="Goesmann A."/>
            <person name="Henrissat B."/>
            <person name="Duncan S.H."/>
            <person name="Flint H.J."/>
        </authorList>
    </citation>
    <scope>NUCLEOTIDE SEQUENCE</scope>
    <source>
        <strain evidence="1">NBRC 109915</strain>
    </source>
</reference>
<accession>A0ABQ5VGC1</accession>
<evidence type="ECO:0000313" key="2">
    <source>
        <dbReference type="Proteomes" id="UP001161388"/>
    </source>
</evidence>
<name>A0ABQ5VGC1_9RHOB</name>
<evidence type="ECO:0000313" key="1">
    <source>
        <dbReference type="EMBL" id="GLQ26126.1"/>
    </source>
</evidence>
<dbReference type="Pfam" id="PF04860">
    <property type="entry name" value="Phage_portal"/>
    <property type="match status" value="1"/>
</dbReference>
<dbReference type="InterPro" id="IPR006427">
    <property type="entry name" value="Portal_HK97"/>
</dbReference>
<proteinExistence type="predicted"/>
<protein>
    <recommendedName>
        <fullName evidence="3">Phage portal protein</fullName>
    </recommendedName>
</protein>
<comment type="caution">
    <text evidence="1">The sequence shown here is derived from an EMBL/GenBank/DDBJ whole genome shotgun (WGS) entry which is preliminary data.</text>
</comment>